<dbReference type="InterPro" id="IPR023346">
    <property type="entry name" value="Lysozyme-like_dom_sf"/>
</dbReference>
<gene>
    <name evidence="4" type="ORF">N876_0210860</name>
</gene>
<dbReference type="Gene3D" id="1.10.530.10">
    <property type="match status" value="1"/>
</dbReference>
<reference evidence="4" key="1">
    <citation type="journal article" date="2016" name="Genome Announc.">
        <title>Draft Genome Sequence of Lactobacillus plantarum 2025.</title>
        <authorList>
            <person name="Karlyshev A.V."/>
            <person name="Khlebnikov V.C."/>
            <person name="Kosarev I.V."/>
            <person name="Abramov V.M."/>
        </authorList>
    </citation>
    <scope>NUCLEOTIDE SEQUENCE [LARGE SCALE GENOMIC DNA]</scope>
    <source>
        <strain evidence="4">2025</strain>
    </source>
</reference>
<comment type="caution">
    <text evidence="4">The sequence shown here is derived from an EMBL/GenBank/DDBJ whole genome shotgun (WGS) entry which is preliminary data.</text>
</comment>
<dbReference type="Pfam" id="PF01476">
    <property type="entry name" value="LysM"/>
    <property type="match status" value="1"/>
</dbReference>
<dbReference type="AlphaFoldDB" id="A0A837NM09"/>
<feature type="region of interest" description="Disordered" evidence="1">
    <location>
        <begin position="86"/>
        <end position="145"/>
    </location>
</feature>
<protein>
    <submittedName>
        <fullName evidence="4">Peptidoglycan-binding protein</fullName>
    </submittedName>
</protein>
<dbReference type="SUPFAM" id="SSF54106">
    <property type="entry name" value="LysM domain"/>
    <property type="match status" value="1"/>
</dbReference>
<evidence type="ECO:0000259" key="3">
    <source>
        <dbReference type="PROSITE" id="PS51782"/>
    </source>
</evidence>
<dbReference type="PROSITE" id="PS51782">
    <property type="entry name" value="LYSM"/>
    <property type="match status" value="1"/>
</dbReference>
<dbReference type="InterPro" id="IPR036779">
    <property type="entry name" value="LysM_dom_sf"/>
</dbReference>
<keyword evidence="2" id="KW-0732">Signal</keyword>
<dbReference type="Gene3D" id="3.10.350.10">
    <property type="entry name" value="LysM domain"/>
    <property type="match status" value="1"/>
</dbReference>
<feature type="signal peptide" evidence="2">
    <location>
        <begin position="1"/>
        <end position="33"/>
    </location>
</feature>
<evidence type="ECO:0000256" key="1">
    <source>
        <dbReference type="SAM" id="MobiDB-lite"/>
    </source>
</evidence>
<accession>A0A837NM09</accession>
<feature type="compositionally biased region" description="Low complexity" evidence="1">
    <location>
        <begin position="88"/>
        <end position="143"/>
    </location>
</feature>
<dbReference type="InterPro" id="IPR018392">
    <property type="entry name" value="LysM"/>
</dbReference>
<feature type="chain" id="PRO_5032999662" evidence="2">
    <location>
        <begin position="34"/>
        <end position="225"/>
    </location>
</feature>
<sequence>MGEYNLKKLLTTILTTSAATVGLLLAGTVSAHADATYTVKKGDCVWAISQEYKTTIESIETANNIHGHLILPGQQLRIPGANAQDLTSQAPATPVVSAPVQQAPVTTPTQPAETQAATTTQTTPAQTNETVASAPATTPATESYSGDNLQSYVLGQMQARTGVDAGTWNHIINRESNWQPHVVNGASGAYGLFQNIHISGGSVQQQIDAAVNLYYAQGMQAWALY</sequence>
<dbReference type="SMART" id="SM00257">
    <property type="entry name" value="LysM"/>
    <property type="match status" value="1"/>
</dbReference>
<dbReference type="EMBL" id="AVFJ02000036">
    <property type="protein sequence ID" value="KPL56517.1"/>
    <property type="molecule type" value="Genomic_DNA"/>
</dbReference>
<dbReference type="CDD" id="cd00118">
    <property type="entry name" value="LysM"/>
    <property type="match status" value="1"/>
</dbReference>
<dbReference type="SUPFAM" id="SSF53955">
    <property type="entry name" value="Lysozyme-like"/>
    <property type="match status" value="1"/>
</dbReference>
<feature type="domain" description="LysM" evidence="3">
    <location>
        <begin position="35"/>
        <end position="78"/>
    </location>
</feature>
<proteinExistence type="predicted"/>
<evidence type="ECO:0000256" key="2">
    <source>
        <dbReference type="SAM" id="SignalP"/>
    </source>
</evidence>
<organism evidence="4">
    <name type="scientific">Lactiplantibacillus plantarum 2025</name>
    <dbReference type="NCBI Taxonomy" id="1385856"/>
    <lineage>
        <taxon>Bacteria</taxon>
        <taxon>Bacillati</taxon>
        <taxon>Bacillota</taxon>
        <taxon>Bacilli</taxon>
        <taxon>Lactobacillales</taxon>
        <taxon>Lactobacillaceae</taxon>
        <taxon>Lactiplantibacillus</taxon>
    </lineage>
</organism>
<name>A0A837NM09_LACPN</name>
<evidence type="ECO:0000313" key="4">
    <source>
        <dbReference type="EMBL" id="KPL56517.1"/>
    </source>
</evidence>